<gene>
    <name evidence="8" type="primary">nirD</name>
    <name evidence="8" type="ORF">HALOF300_03754</name>
</gene>
<dbReference type="NCBIfam" id="TIGR02378">
    <property type="entry name" value="nirD_assim_sml"/>
    <property type="match status" value="1"/>
</dbReference>
<reference evidence="8 9" key="1">
    <citation type="submission" date="2019-11" db="EMBL/GenBank/DDBJ databases">
        <authorList>
            <person name="Criscuolo A."/>
        </authorList>
    </citation>
    <scope>NUCLEOTIDE SEQUENCE [LARGE SCALE GENOMIC DNA]</scope>
    <source>
        <strain evidence="8">CIP111667</strain>
    </source>
</reference>
<evidence type="ECO:0000256" key="2">
    <source>
        <dbReference type="ARBA" id="ARBA00022723"/>
    </source>
</evidence>
<name>A0A7M4DNM3_9MICO</name>
<dbReference type="EC" id="1.7.1.15" evidence="8"/>
<dbReference type="PROSITE" id="PS51296">
    <property type="entry name" value="RIESKE"/>
    <property type="match status" value="1"/>
</dbReference>
<dbReference type="CDD" id="cd03529">
    <property type="entry name" value="Rieske_NirD"/>
    <property type="match status" value="1"/>
</dbReference>
<feature type="domain" description="Rieske" evidence="7">
    <location>
        <begin position="24"/>
        <end position="132"/>
    </location>
</feature>
<keyword evidence="2" id="KW-0479">Metal-binding</keyword>
<dbReference type="GO" id="GO:0042128">
    <property type="term" value="P:nitrate assimilation"/>
    <property type="evidence" value="ECO:0007669"/>
    <property type="project" value="UniProtKB-KW"/>
</dbReference>
<evidence type="ECO:0000313" key="9">
    <source>
        <dbReference type="Proteomes" id="UP000419743"/>
    </source>
</evidence>
<keyword evidence="1" id="KW-0001">2Fe-2S</keyword>
<dbReference type="InterPro" id="IPR017941">
    <property type="entry name" value="Rieske_2Fe-2S"/>
</dbReference>
<evidence type="ECO:0000256" key="3">
    <source>
        <dbReference type="ARBA" id="ARBA00023002"/>
    </source>
</evidence>
<evidence type="ECO:0000256" key="5">
    <source>
        <dbReference type="ARBA" id="ARBA00023014"/>
    </source>
</evidence>
<dbReference type="PROSITE" id="PS51300">
    <property type="entry name" value="NIRD"/>
    <property type="match status" value="1"/>
</dbReference>
<evidence type="ECO:0000256" key="1">
    <source>
        <dbReference type="ARBA" id="ARBA00022714"/>
    </source>
</evidence>
<dbReference type="Gene3D" id="2.102.10.10">
    <property type="entry name" value="Rieske [2Fe-2S] iron-sulphur domain"/>
    <property type="match status" value="1"/>
</dbReference>
<keyword evidence="5" id="KW-0411">Iron-sulfur</keyword>
<dbReference type="GO" id="GO:0051537">
    <property type="term" value="F:2 iron, 2 sulfur cluster binding"/>
    <property type="evidence" value="ECO:0007669"/>
    <property type="project" value="UniProtKB-KW"/>
</dbReference>
<evidence type="ECO:0000313" key="8">
    <source>
        <dbReference type="EMBL" id="VZO39054.1"/>
    </source>
</evidence>
<keyword evidence="3 8" id="KW-0560">Oxidoreductase</keyword>
<dbReference type="GO" id="GO:0004497">
    <property type="term" value="F:monooxygenase activity"/>
    <property type="evidence" value="ECO:0007669"/>
    <property type="project" value="UniProtKB-ARBA"/>
</dbReference>
<dbReference type="GO" id="GO:0046872">
    <property type="term" value="F:metal ion binding"/>
    <property type="evidence" value="ECO:0007669"/>
    <property type="project" value="UniProtKB-KW"/>
</dbReference>
<accession>A0A7M4DNM3</accession>
<dbReference type="GO" id="GO:0016705">
    <property type="term" value="F:oxidoreductase activity, acting on paired donors, with incorporation or reduction of molecular oxygen"/>
    <property type="evidence" value="ECO:0007669"/>
    <property type="project" value="UniProtKB-ARBA"/>
</dbReference>
<dbReference type="InterPro" id="IPR012748">
    <property type="entry name" value="Rieske-like_NirD"/>
</dbReference>
<sequence>MSAATTATTATAADEASAAVGRWVRVCLLHDLAVERGAAALVDGTQVALFRLPDDSVLAVQQRDPYSGANVMSRGIVGTRQGRPTVAAPMYKQVFSLETGACLDPVGYTPLDPAHAHLVTYSVRVTDGVVLVGLPDGAAESAA</sequence>
<dbReference type="InterPro" id="IPR017881">
    <property type="entry name" value="NirD"/>
</dbReference>
<dbReference type="InterPro" id="IPR036922">
    <property type="entry name" value="Rieske_2Fe-2S_sf"/>
</dbReference>
<proteinExistence type="predicted"/>
<dbReference type="PANTHER" id="PTHR40562">
    <property type="match status" value="1"/>
</dbReference>
<dbReference type="EMBL" id="CACRYJ010000055">
    <property type="protein sequence ID" value="VZO39054.1"/>
    <property type="molecule type" value="Genomic_DNA"/>
</dbReference>
<evidence type="ECO:0000259" key="7">
    <source>
        <dbReference type="PROSITE" id="PS51296"/>
    </source>
</evidence>
<dbReference type="RefSeq" id="WP_156742406.1">
    <property type="nucleotide sequence ID" value="NZ_CACRYJ010000055.1"/>
</dbReference>
<keyword evidence="4" id="KW-0408">Iron</keyword>
<organism evidence="8 9">
    <name type="scientific">Occultella aeris</name>
    <dbReference type="NCBI Taxonomy" id="2761496"/>
    <lineage>
        <taxon>Bacteria</taxon>
        <taxon>Bacillati</taxon>
        <taxon>Actinomycetota</taxon>
        <taxon>Actinomycetes</taxon>
        <taxon>Micrococcales</taxon>
        <taxon>Ruaniaceae</taxon>
        <taxon>Occultella</taxon>
    </lineage>
</organism>
<comment type="caution">
    <text evidence="8">The sequence shown here is derived from an EMBL/GenBank/DDBJ whole genome shotgun (WGS) entry which is preliminary data.</text>
</comment>
<dbReference type="GO" id="GO:0106316">
    <property type="term" value="F:nitrite reductase (NADH) activity"/>
    <property type="evidence" value="ECO:0007669"/>
    <property type="project" value="UniProtKB-EC"/>
</dbReference>
<dbReference type="Proteomes" id="UP000419743">
    <property type="component" value="Unassembled WGS sequence"/>
</dbReference>
<evidence type="ECO:0000256" key="4">
    <source>
        <dbReference type="ARBA" id="ARBA00023004"/>
    </source>
</evidence>
<protein>
    <submittedName>
        <fullName evidence="8">Nitrite reductase (NADH) small subunit</fullName>
        <ecNumber evidence="8">1.7.1.15</ecNumber>
    </submittedName>
</protein>
<dbReference type="Pfam" id="PF13806">
    <property type="entry name" value="Rieske_2"/>
    <property type="match status" value="1"/>
</dbReference>
<dbReference type="AlphaFoldDB" id="A0A7M4DNM3"/>
<keyword evidence="9" id="KW-1185">Reference proteome</keyword>
<dbReference type="SUPFAM" id="SSF50022">
    <property type="entry name" value="ISP domain"/>
    <property type="match status" value="1"/>
</dbReference>
<evidence type="ECO:0000256" key="6">
    <source>
        <dbReference type="ARBA" id="ARBA00023063"/>
    </source>
</evidence>
<dbReference type="PANTHER" id="PTHR40562:SF1">
    <property type="entry name" value="NITRITE REDUCTASE (NADH) SMALL SUBUNIT"/>
    <property type="match status" value="1"/>
</dbReference>
<keyword evidence="6" id="KW-0534">Nitrate assimilation</keyword>